<comment type="caution">
    <text evidence="2">The sequence shown here is derived from an EMBL/GenBank/DDBJ whole genome shotgun (WGS) entry which is preliminary data.</text>
</comment>
<dbReference type="InterPro" id="IPR051093">
    <property type="entry name" value="Neuroligin/BSAL"/>
</dbReference>
<organism evidence="2 3">
    <name type="scientific">Caerostris extrusa</name>
    <name type="common">Bark spider</name>
    <name type="synonym">Caerostris bankana</name>
    <dbReference type="NCBI Taxonomy" id="172846"/>
    <lineage>
        <taxon>Eukaryota</taxon>
        <taxon>Metazoa</taxon>
        <taxon>Ecdysozoa</taxon>
        <taxon>Arthropoda</taxon>
        <taxon>Chelicerata</taxon>
        <taxon>Arachnida</taxon>
        <taxon>Araneae</taxon>
        <taxon>Araneomorphae</taxon>
        <taxon>Entelegynae</taxon>
        <taxon>Araneoidea</taxon>
        <taxon>Araneidae</taxon>
        <taxon>Caerostris</taxon>
    </lineage>
</organism>
<comment type="similarity">
    <text evidence="1">Belongs to the type-B carboxylesterase/lipase family.</text>
</comment>
<evidence type="ECO:0000256" key="1">
    <source>
        <dbReference type="ARBA" id="ARBA00005964"/>
    </source>
</evidence>
<proteinExistence type="inferred from homology"/>
<dbReference type="Proteomes" id="UP001054945">
    <property type="component" value="Unassembled WGS sequence"/>
</dbReference>
<reference evidence="2 3" key="1">
    <citation type="submission" date="2021-06" db="EMBL/GenBank/DDBJ databases">
        <title>Caerostris extrusa draft genome.</title>
        <authorList>
            <person name="Kono N."/>
            <person name="Arakawa K."/>
        </authorList>
    </citation>
    <scope>NUCLEOTIDE SEQUENCE [LARGE SCALE GENOMIC DNA]</scope>
</reference>
<sequence>MLLNPHPDVAAAPKKDVLMGVTKIESYFFFGASEERYGIEGPRRDRILRTLVRNLFTFHLQEIFLTIVNEYTDWSKPVQHPMNILDGTIEALTDALVVAPTLSSRLTWGHGEDIPYLFGAPLSDDDYSQFTNNNYTKPEIALSEGIMQYWANFAKLGLIPKLHRQGVTPEVASQHHLLDDHDNPLTYDGVVRQGSVLAPIASADLIYVALQLHRELSRRKEPGTREGRGKQMKIVVIPGSLYN</sequence>
<gene>
    <name evidence="2" type="primary">nlg-1</name>
    <name evidence="2" type="ORF">CEXT_358721</name>
</gene>
<dbReference type="AlphaFoldDB" id="A0AAV4Y1H4"/>
<name>A0AAV4Y1H4_CAEEX</name>
<evidence type="ECO:0000313" key="3">
    <source>
        <dbReference type="Proteomes" id="UP001054945"/>
    </source>
</evidence>
<dbReference type="InterPro" id="IPR029058">
    <property type="entry name" value="AB_hydrolase_fold"/>
</dbReference>
<evidence type="ECO:0000313" key="2">
    <source>
        <dbReference type="EMBL" id="GIZ00679.1"/>
    </source>
</evidence>
<dbReference type="EMBL" id="BPLR01018575">
    <property type="protein sequence ID" value="GIZ00679.1"/>
    <property type="molecule type" value="Genomic_DNA"/>
</dbReference>
<dbReference type="Gene3D" id="3.40.50.1820">
    <property type="entry name" value="alpha/beta hydrolase"/>
    <property type="match status" value="1"/>
</dbReference>
<keyword evidence="3" id="KW-1185">Reference proteome</keyword>
<accession>A0AAV4Y1H4</accession>
<dbReference type="PANTHER" id="PTHR43903">
    <property type="entry name" value="NEUROLIGIN"/>
    <property type="match status" value="1"/>
</dbReference>
<dbReference type="SUPFAM" id="SSF53474">
    <property type="entry name" value="alpha/beta-Hydrolases"/>
    <property type="match status" value="1"/>
</dbReference>
<protein>
    <submittedName>
        <fullName evidence="2">Neuroligin-1</fullName>
    </submittedName>
</protein>